<keyword evidence="1" id="KW-0732">Signal</keyword>
<name>A0A2Z4G8N0_9BACT</name>
<proteinExistence type="predicted"/>
<protein>
    <submittedName>
        <fullName evidence="2">Uncharacterized protein</fullName>
    </submittedName>
</protein>
<dbReference type="OrthoDB" id="1081439at2"/>
<dbReference type="NCBIfam" id="NF045639">
    <property type="entry name" value="GCX_COOH"/>
    <property type="match status" value="1"/>
</dbReference>
<dbReference type="KEGG" id="als:DJ013_04920"/>
<dbReference type="RefSeq" id="WP_111370643.1">
    <property type="nucleotide sequence ID" value="NZ_CP029480.1"/>
</dbReference>
<dbReference type="InterPro" id="IPR055015">
    <property type="entry name" value="GCX_COOH"/>
</dbReference>
<organism evidence="2 3">
    <name type="scientific">Arcticibacterium luteifluviistationis</name>
    <dbReference type="NCBI Taxonomy" id="1784714"/>
    <lineage>
        <taxon>Bacteria</taxon>
        <taxon>Pseudomonadati</taxon>
        <taxon>Bacteroidota</taxon>
        <taxon>Cytophagia</taxon>
        <taxon>Cytophagales</taxon>
        <taxon>Leadbetterellaceae</taxon>
        <taxon>Arcticibacterium</taxon>
    </lineage>
</organism>
<evidence type="ECO:0000256" key="1">
    <source>
        <dbReference type="SAM" id="SignalP"/>
    </source>
</evidence>
<feature type="chain" id="PRO_5016306648" evidence="1">
    <location>
        <begin position="17"/>
        <end position="421"/>
    </location>
</feature>
<evidence type="ECO:0000313" key="3">
    <source>
        <dbReference type="Proteomes" id="UP000249873"/>
    </source>
</evidence>
<feature type="signal peptide" evidence="1">
    <location>
        <begin position="1"/>
        <end position="16"/>
    </location>
</feature>
<accession>A0A2Z4G8N0</accession>
<dbReference type="Proteomes" id="UP000249873">
    <property type="component" value="Chromosome"/>
</dbReference>
<reference evidence="2 3" key="1">
    <citation type="submission" date="2018-05" db="EMBL/GenBank/DDBJ databases">
        <title>Complete genome sequence of Arcticibacterium luteifluviistationis SM1504T, a cytophagaceae bacterium isolated from Arctic surface seawater.</title>
        <authorList>
            <person name="Li Y."/>
            <person name="Qin Q.-L."/>
        </authorList>
    </citation>
    <scope>NUCLEOTIDE SEQUENCE [LARGE SCALE GENOMIC DNA]</scope>
    <source>
        <strain evidence="2 3">SM1504</strain>
    </source>
</reference>
<sequence length="421" mass="45396">MKKILFLLLLTVNAIAQNITKVEYFIDDDPGYNLGTEVALTAGTPQNLFFPVSLTGENEGFHFLTIRAKDENDKWGMPLVRPFYVTSLSSLLVKSDIVKMEYFVDADPGYGLATNVPITSGSSVDKNIAVTLASNLSSGFHFFSIRAKDENGKWSQVLVRPFYIDRLPVNALPAITQIEYFIDNDPGYGSATSISFSSGFEVQKNLMINLNSLANGEHKLFIRAKDQNGKWSMVGLKSFTVQDDVVVATEVPEAWCKETVFNIPYEAGGSFAVANVFTAQLSDENGSFSSPTVIGSINSSSSGTITATIPSGVSLGAGYLIRIVSSNPVISNGSPYDFSILDECPPPCAMSLSLTNPNDQITSGNTMLEASANGGYIEANNSITGVNTRSTYKAGAYILMKPGFFVENGSVFQTEFGGCQE</sequence>
<evidence type="ECO:0000313" key="2">
    <source>
        <dbReference type="EMBL" id="AWV97541.1"/>
    </source>
</evidence>
<dbReference type="AlphaFoldDB" id="A0A2Z4G8N0"/>
<dbReference type="EMBL" id="CP029480">
    <property type="protein sequence ID" value="AWV97541.1"/>
    <property type="molecule type" value="Genomic_DNA"/>
</dbReference>
<keyword evidence="3" id="KW-1185">Reference proteome</keyword>
<gene>
    <name evidence="2" type="ORF">DJ013_04920</name>
</gene>